<evidence type="ECO:0000313" key="1">
    <source>
        <dbReference type="EMBL" id="GAA1742961.1"/>
    </source>
</evidence>
<dbReference type="RefSeq" id="WP_344251019.1">
    <property type="nucleotide sequence ID" value="NZ_BAAAPM010000033.1"/>
</dbReference>
<keyword evidence="2" id="KW-1185">Reference proteome</keyword>
<dbReference type="Pfam" id="PF19586">
    <property type="entry name" value="DUF6093"/>
    <property type="match status" value="1"/>
</dbReference>
<organism evidence="1 2">
    <name type="scientific">Isoptericola hypogeus</name>
    <dbReference type="NCBI Taxonomy" id="300179"/>
    <lineage>
        <taxon>Bacteria</taxon>
        <taxon>Bacillati</taxon>
        <taxon>Actinomycetota</taxon>
        <taxon>Actinomycetes</taxon>
        <taxon>Micrococcales</taxon>
        <taxon>Promicromonosporaceae</taxon>
        <taxon>Isoptericola</taxon>
    </lineage>
</organism>
<proteinExistence type="predicted"/>
<dbReference type="EMBL" id="BAAAPM010000033">
    <property type="protein sequence ID" value="GAA1742961.1"/>
    <property type="molecule type" value="Genomic_DNA"/>
</dbReference>
<evidence type="ECO:0000313" key="2">
    <source>
        <dbReference type="Proteomes" id="UP001501138"/>
    </source>
</evidence>
<reference evidence="2" key="1">
    <citation type="journal article" date="2019" name="Int. J. Syst. Evol. Microbiol.">
        <title>The Global Catalogue of Microorganisms (GCM) 10K type strain sequencing project: providing services to taxonomists for standard genome sequencing and annotation.</title>
        <authorList>
            <consortium name="The Broad Institute Genomics Platform"/>
            <consortium name="The Broad Institute Genome Sequencing Center for Infectious Disease"/>
            <person name="Wu L."/>
            <person name="Ma J."/>
        </authorList>
    </citation>
    <scope>NUCLEOTIDE SEQUENCE [LARGE SCALE GENOMIC DNA]</scope>
    <source>
        <strain evidence="2">JCM 15589</strain>
    </source>
</reference>
<dbReference type="Proteomes" id="UP001501138">
    <property type="component" value="Unassembled WGS sequence"/>
</dbReference>
<comment type="caution">
    <text evidence="1">The sequence shown here is derived from an EMBL/GenBank/DDBJ whole genome shotgun (WGS) entry which is preliminary data.</text>
</comment>
<dbReference type="InterPro" id="IPR046075">
    <property type="entry name" value="DUF6093"/>
</dbReference>
<protein>
    <submittedName>
        <fullName evidence="1">Uncharacterized protein</fullName>
    </submittedName>
</protein>
<name>A0ABP4W0E0_9MICO</name>
<gene>
    <name evidence="1" type="ORF">GCM10009809_42110</name>
</gene>
<accession>A0ABP4W0E0</accession>
<sequence length="144" mass="15503">MSVADDISAKVAQWAADAREQFRGRMRGTLSITRPDPSHPLENPATGEVTFAGPEVYNGPGYLRYPGLAQETSPIAGGSTQFDSRIVVRVPFGVAFRPGDQVEVLVDPDNPQLVGTRVWVASIDDQSQATAQRLLCVDHQGGVQ</sequence>